<sequence length="153" mass="15978">MTETSTGASAGARQPVRLVLTPRAARPPRVPLLSWIHQRPEFRAAVRDAGGGRSGGRPGFSDAVIIAVVAQALLPGLFNLLQSWVDQQRTEVSVRVRAGESEVEIQVNGRTDATKLIDQATRALRQAAQSGEAAQSGKAAESGEAAGEVGAGE</sequence>
<dbReference type="Pfam" id="PF19953">
    <property type="entry name" value="EACC1"/>
    <property type="match status" value="1"/>
</dbReference>
<feature type="region of interest" description="Disordered" evidence="1">
    <location>
        <begin position="124"/>
        <end position="153"/>
    </location>
</feature>
<keyword evidence="3" id="KW-1185">Reference proteome</keyword>
<evidence type="ECO:0000313" key="3">
    <source>
        <dbReference type="Proteomes" id="UP000183585"/>
    </source>
</evidence>
<gene>
    <name evidence="2" type="ORF">GA0070563_104382</name>
</gene>
<protein>
    <submittedName>
        <fullName evidence="2">Uncharacterized protein</fullName>
    </submittedName>
</protein>
<evidence type="ECO:0000256" key="1">
    <source>
        <dbReference type="SAM" id="MobiDB-lite"/>
    </source>
</evidence>
<accession>A0A1C4XC04</accession>
<name>A0A1C4XC04_9ACTN</name>
<dbReference type="InterPro" id="IPR045428">
    <property type="entry name" value="EACC1"/>
</dbReference>
<evidence type="ECO:0000313" key="2">
    <source>
        <dbReference type="EMBL" id="SCF06083.1"/>
    </source>
</evidence>
<dbReference type="Proteomes" id="UP000183585">
    <property type="component" value="Unassembled WGS sequence"/>
</dbReference>
<dbReference type="EMBL" id="FMCT01000004">
    <property type="protein sequence ID" value="SCF06083.1"/>
    <property type="molecule type" value="Genomic_DNA"/>
</dbReference>
<dbReference type="AlphaFoldDB" id="A0A1C4XC04"/>
<proteinExistence type="predicted"/>
<organism evidence="2 3">
    <name type="scientific">Micromonospora carbonacea</name>
    <dbReference type="NCBI Taxonomy" id="47853"/>
    <lineage>
        <taxon>Bacteria</taxon>
        <taxon>Bacillati</taxon>
        <taxon>Actinomycetota</taxon>
        <taxon>Actinomycetes</taxon>
        <taxon>Micromonosporales</taxon>
        <taxon>Micromonosporaceae</taxon>
        <taxon>Micromonospora</taxon>
    </lineage>
</organism>
<dbReference type="RefSeq" id="WP_141723742.1">
    <property type="nucleotide sequence ID" value="NZ_FMCT01000004.1"/>
</dbReference>
<feature type="compositionally biased region" description="Low complexity" evidence="1">
    <location>
        <begin position="126"/>
        <end position="153"/>
    </location>
</feature>
<reference evidence="3" key="1">
    <citation type="submission" date="2016-06" db="EMBL/GenBank/DDBJ databases">
        <authorList>
            <person name="Varghese N."/>
            <person name="Submissions Spin"/>
        </authorList>
    </citation>
    <scope>NUCLEOTIDE SEQUENCE [LARGE SCALE GENOMIC DNA]</scope>
    <source>
        <strain evidence="3">DSM 43168</strain>
    </source>
</reference>